<evidence type="ECO:0000256" key="5">
    <source>
        <dbReference type="ARBA" id="ARBA00023014"/>
    </source>
</evidence>
<keyword evidence="2 7" id="KW-0001">2Fe-2S</keyword>
<feature type="binding site" evidence="7">
    <location>
        <position position="94"/>
    </location>
    <ligand>
        <name>[2Fe-2S] cluster</name>
        <dbReference type="ChEBI" id="CHEBI:190135"/>
    </ligand>
</feature>
<evidence type="ECO:0000256" key="1">
    <source>
        <dbReference type="ARBA" id="ARBA00010643"/>
    </source>
</evidence>
<dbReference type="CDD" id="cd03064">
    <property type="entry name" value="TRX_Fd_NuoE"/>
    <property type="match status" value="1"/>
</dbReference>
<dbReference type="PIRSF" id="PIRSF000216">
    <property type="entry name" value="NADH_DH_24kDa"/>
    <property type="match status" value="1"/>
</dbReference>
<keyword evidence="3 7" id="KW-0479">Metal-binding</keyword>
<comment type="similarity">
    <text evidence="1">Belongs to the complex I 24 kDa subunit family.</text>
</comment>
<dbReference type="SUPFAM" id="SSF52833">
    <property type="entry name" value="Thioredoxin-like"/>
    <property type="match status" value="1"/>
</dbReference>
<feature type="binding site" evidence="7">
    <location>
        <position position="130"/>
    </location>
    <ligand>
        <name>[2Fe-2S] cluster</name>
        <dbReference type="ChEBI" id="CHEBI:190135"/>
    </ligand>
</feature>
<evidence type="ECO:0000313" key="8">
    <source>
        <dbReference type="EMBL" id="HIR40909.1"/>
    </source>
</evidence>
<comment type="cofactor">
    <cofactor evidence="6">
        <name>[2Fe-2S] cluster</name>
        <dbReference type="ChEBI" id="CHEBI:190135"/>
    </cofactor>
</comment>
<protein>
    <submittedName>
        <fullName evidence="8">NADH-quinone oxidoreductase subunit NuoE</fullName>
        <ecNumber evidence="8">1.6.5.11</ecNumber>
    </submittedName>
</protein>
<dbReference type="Pfam" id="PF01257">
    <property type="entry name" value="2Fe-2S_thioredx"/>
    <property type="match status" value="1"/>
</dbReference>
<organism evidence="8 9">
    <name type="scientific">Candidatus Egerieicola pullicola</name>
    <dbReference type="NCBI Taxonomy" id="2840775"/>
    <lineage>
        <taxon>Bacteria</taxon>
        <taxon>Bacillati</taxon>
        <taxon>Bacillota</taxon>
        <taxon>Clostridia</taxon>
        <taxon>Eubacteriales</taxon>
        <taxon>Oscillospiraceae</taxon>
        <taxon>Oscillospiraceae incertae sedis</taxon>
        <taxon>Candidatus Egerieicola</taxon>
    </lineage>
</organism>
<proteinExistence type="inferred from homology"/>
<dbReference type="PANTHER" id="PTHR43342">
    <property type="entry name" value="NADH-QUINONE OXIDOREDUCTASE, E SUBUNIT"/>
    <property type="match status" value="1"/>
</dbReference>
<sequence length="170" mass="18333">MKQTNIHPFKGTPAQARKLQAAIQQHKDMPGALLPVLQEAQGIYGYLPIEVQTMVAEGLDISLSEVYGVATFYSQFSLTPKGEHQISVCLGTACYVKGADKVLAELEKQLGIKSGECTEDGLFSLDSCRCVGACGLAPVMMVDDEVYGKMTPDKVDAVLESYRKKGGKKA</sequence>
<dbReference type="FunFam" id="1.10.10.1590:FF:000001">
    <property type="entry name" value="NADH-quinone oxidoreductase subunit E"/>
    <property type="match status" value="1"/>
</dbReference>
<dbReference type="InterPro" id="IPR041921">
    <property type="entry name" value="NuoE_N"/>
</dbReference>
<dbReference type="GO" id="GO:0051537">
    <property type="term" value="F:2 iron, 2 sulfur cluster binding"/>
    <property type="evidence" value="ECO:0007669"/>
    <property type="project" value="UniProtKB-KW"/>
</dbReference>
<evidence type="ECO:0000313" key="9">
    <source>
        <dbReference type="Proteomes" id="UP000886749"/>
    </source>
</evidence>
<dbReference type="EC" id="1.6.5.11" evidence="8"/>
<accession>A0A9D1AJ22</accession>
<dbReference type="NCBIfam" id="NF005722">
    <property type="entry name" value="PRK07539.1-2"/>
    <property type="match status" value="1"/>
</dbReference>
<dbReference type="Gene3D" id="3.40.30.10">
    <property type="entry name" value="Glutaredoxin"/>
    <property type="match status" value="1"/>
</dbReference>
<reference evidence="8" key="1">
    <citation type="submission" date="2020-10" db="EMBL/GenBank/DDBJ databases">
        <authorList>
            <person name="Gilroy R."/>
        </authorList>
    </citation>
    <scope>NUCLEOTIDE SEQUENCE</scope>
    <source>
        <strain evidence="8">CHK184-25365</strain>
    </source>
</reference>
<dbReference type="InterPro" id="IPR002023">
    <property type="entry name" value="NuoE-like"/>
</dbReference>
<gene>
    <name evidence="8" type="primary">nuoE</name>
    <name evidence="8" type="ORF">IAB36_03675</name>
</gene>
<dbReference type="AlphaFoldDB" id="A0A9D1AJ22"/>
<feature type="binding site" evidence="7">
    <location>
        <position position="134"/>
    </location>
    <ligand>
        <name>[2Fe-2S] cluster</name>
        <dbReference type="ChEBI" id="CHEBI:190135"/>
    </ligand>
</feature>
<feature type="binding site" evidence="7">
    <location>
        <position position="89"/>
    </location>
    <ligand>
        <name>[2Fe-2S] cluster</name>
        <dbReference type="ChEBI" id="CHEBI:190135"/>
    </ligand>
</feature>
<dbReference type="EMBL" id="DVGY01000082">
    <property type="protein sequence ID" value="HIR40909.1"/>
    <property type="molecule type" value="Genomic_DNA"/>
</dbReference>
<keyword evidence="8" id="KW-0560">Oxidoreductase</keyword>
<name>A0A9D1AJ22_9FIRM</name>
<dbReference type="FunFam" id="3.40.30.10:FF:000015">
    <property type="entry name" value="NADH-quinone oxidoreductase subunit E"/>
    <property type="match status" value="1"/>
</dbReference>
<dbReference type="Gene3D" id="1.10.10.1590">
    <property type="entry name" value="NADH-quinone oxidoreductase subunit E"/>
    <property type="match status" value="1"/>
</dbReference>
<evidence type="ECO:0000256" key="7">
    <source>
        <dbReference type="PIRSR" id="PIRSR000216-1"/>
    </source>
</evidence>
<keyword evidence="4 7" id="KW-0408">Iron</keyword>
<evidence type="ECO:0000256" key="2">
    <source>
        <dbReference type="ARBA" id="ARBA00022714"/>
    </source>
</evidence>
<dbReference type="GO" id="GO:0046872">
    <property type="term" value="F:metal ion binding"/>
    <property type="evidence" value="ECO:0007669"/>
    <property type="project" value="UniProtKB-KW"/>
</dbReference>
<comment type="caution">
    <text evidence="8">The sequence shown here is derived from an EMBL/GenBank/DDBJ whole genome shotgun (WGS) entry which is preliminary data.</text>
</comment>
<dbReference type="InterPro" id="IPR042128">
    <property type="entry name" value="NuoE_dom"/>
</dbReference>
<comment type="cofactor">
    <cofactor evidence="7">
        <name>[2Fe-2S] cluster</name>
        <dbReference type="ChEBI" id="CHEBI:190135"/>
    </cofactor>
    <text evidence="7">Binds 1 [2Fe-2S] cluster.</text>
</comment>
<dbReference type="InterPro" id="IPR036249">
    <property type="entry name" value="Thioredoxin-like_sf"/>
</dbReference>
<reference evidence="8" key="2">
    <citation type="journal article" date="2021" name="PeerJ">
        <title>Extensive microbial diversity within the chicken gut microbiome revealed by metagenomics and culture.</title>
        <authorList>
            <person name="Gilroy R."/>
            <person name="Ravi A."/>
            <person name="Getino M."/>
            <person name="Pursley I."/>
            <person name="Horton D.L."/>
            <person name="Alikhan N.F."/>
            <person name="Baker D."/>
            <person name="Gharbi K."/>
            <person name="Hall N."/>
            <person name="Watson M."/>
            <person name="Adriaenssens E.M."/>
            <person name="Foster-Nyarko E."/>
            <person name="Jarju S."/>
            <person name="Secka A."/>
            <person name="Antonio M."/>
            <person name="Oren A."/>
            <person name="Chaudhuri R.R."/>
            <person name="La Ragione R."/>
            <person name="Hildebrand F."/>
            <person name="Pallen M.J."/>
        </authorList>
    </citation>
    <scope>NUCLEOTIDE SEQUENCE</scope>
    <source>
        <strain evidence="8">CHK184-25365</strain>
    </source>
</reference>
<dbReference type="GO" id="GO:0016491">
    <property type="term" value="F:oxidoreductase activity"/>
    <property type="evidence" value="ECO:0007669"/>
    <property type="project" value="UniProtKB-KW"/>
</dbReference>
<dbReference type="PANTHER" id="PTHR43342:SF2">
    <property type="entry name" value="POTENTIAL NAD-REDUCING HYDROGENASE SUBUNIT"/>
    <property type="match status" value="1"/>
</dbReference>
<keyword evidence="5 7" id="KW-0411">Iron-sulfur</keyword>
<dbReference type="InterPro" id="IPR028431">
    <property type="entry name" value="NADP_DH_HndA-like"/>
</dbReference>
<evidence type="ECO:0000256" key="3">
    <source>
        <dbReference type="ARBA" id="ARBA00022723"/>
    </source>
</evidence>
<evidence type="ECO:0000256" key="4">
    <source>
        <dbReference type="ARBA" id="ARBA00023004"/>
    </source>
</evidence>
<dbReference type="Proteomes" id="UP000886749">
    <property type="component" value="Unassembled WGS sequence"/>
</dbReference>
<evidence type="ECO:0000256" key="6">
    <source>
        <dbReference type="ARBA" id="ARBA00034078"/>
    </source>
</evidence>